<sequence>MKKGSFTAQELQETREPLRPGKPGSEEAPFWNKFAKRFVYAPAFDLPLVPGAAAYRFTVDAEDGITRSFEADVPWAALTPIWNDIPQGLATVKVEGIDRGTGEVVGTSGELPIYRAPIFNGPYNEPPPISYTEAGMTGLRALFHHPRFQIWLTEGKPHPEMFLNCFASKEIGASIRGMAAFSKLATETPQEASDALTIARRMADFLIAHAAPEGSPFEHFTPVYWVNPENAIDDWHFRVAQTNIDQMMLSEPVRAGFGFLDLYDVTQEEKYMQAALRMARTYARIRREDGTWPLVVNRHTGEELKPKPVIPTWILFFFERLKKQYQITEFGSIAEQIGQWLVEHPVRGFHWDAQFEDVQIKVPYRKMAYEQAADTAFYLLSNAEGQEERIRIAEELLRFVEDQFIVWEKPTEAWKTLGFPGGPTKYSQYAVDTWLTPAVIEQFGFVLVARATAVVMRVYAKAHEVTGKPIYLAKARSLANTLVLTQQFHGGTEIPSFPMTSKQIVWTNNSVYTALFLLELGEGAGAQ</sequence>
<accession>A0A559KAS2</accession>
<dbReference type="AlphaFoldDB" id="A0A559KAS2"/>
<organism evidence="2 3">
    <name type="scientific">Paenibacillus cremeus</name>
    <dbReference type="NCBI Taxonomy" id="2163881"/>
    <lineage>
        <taxon>Bacteria</taxon>
        <taxon>Bacillati</taxon>
        <taxon>Bacillota</taxon>
        <taxon>Bacilli</taxon>
        <taxon>Bacillales</taxon>
        <taxon>Paenibacillaceae</taxon>
        <taxon>Paenibacillus</taxon>
    </lineage>
</organism>
<gene>
    <name evidence="2" type="ORF">FPZ49_14970</name>
</gene>
<evidence type="ECO:0000256" key="1">
    <source>
        <dbReference type="SAM" id="MobiDB-lite"/>
    </source>
</evidence>
<keyword evidence="3" id="KW-1185">Reference proteome</keyword>
<dbReference type="SUPFAM" id="SSF48208">
    <property type="entry name" value="Six-hairpin glycosidases"/>
    <property type="match status" value="1"/>
</dbReference>
<reference evidence="2 3" key="1">
    <citation type="submission" date="2019-07" db="EMBL/GenBank/DDBJ databases">
        <authorList>
            <person name="Kim J."/>
        </authorList>
    </citation>
    <scope>NUCLEOTIDE SEQUENCE [LARGE SCALE GENOMIC DNA]</scope>
    <source>
        <strain evidence="2 3">JC52</strain>
    </source>
</reference>
<dbReference type="Proteomes" id="UP000317036">
    <property type="component" value="Unassembled WGS sequence"/>
</dbReference>
<feature type="compositionally biased region" description="Polar residues" evidence="1">
    <location>
        <begin position="1"/>
        <end position="11"/>
    </location>
</feature>
<feature type="region of interest" description="Disordered" evidence="1">
    <location>
        <begin position="1"/>
        <end position="25"/>
    </location>
</feature>
<comment type="caution">
    <text evidence="2">The sequence shown here is derived from an EMBL/GenBank/DDBJ whole genome shotgun (WGS) entry which is preliminary data.</text>
</comment>
<protein>
    <submittedName>
        <fullName evidence="2">Uncharacterized protein</fullName>
    </submittedName>
</protein>
<dbReference type="GO" id="GO:0005975">
    <property type="term" value="P:carbohydrate metabolic process"/>
    <property type="evidence" value="ECO:0007669"/>
    <property type="project" value="InterPro"/>
</dbReference>
<evidence type="ECO:0000313" key="3">
    <source>
        <dbReference type="Proteomes" id="UP000317036"/>
    </source>
</evidence>
<evidence type="ECO:0000313" key="2">
    <source>
        <dbReference type="EMBL" id="TVY09238.1"/>
    </source>
</evidence>
<dbReference type="RefSeq" id="WP_144848003.1">
    <property type="nucleotide sequence ID" value="NZ_VNJI01000016.1"/>
</dbReference>
<dbReference type="EMBL" id="VNJI01000016">
    <property type="protein sequence ID" value="TVY09238.1"/>
    <property type="molecule type" value="Genomic_DNA"/>
</dbReference>
<dbReference type="InterPro" id="IPR008928">
    <property type="entry name" value="6-hairpin_glycosidase_sf"/>
</dbReference>
<dbReference type="OrthoDB" id="179491at2"/>
<name>A0A559KAS2_9BACL</name>
<proteinExistence type="predicted"/>